<evidence type="ECO:0000256" key="4">
    <source>
        <dbReference type="ARBA" id="ARBA00023136"/>
    </source>
</evidence>
<gene>
    <name evidence="5 6" type="primary">nuoK</name>
    <name evidence="6" type="ORF">ACFPH6_06055</name>
</gene>
<keyword evidence="5" id="KW-1003">Cell membrane</keyword>
<dbReference type="Pfam" id="PF00420">
    <property type="entry name" value="Oxidored_q2"/>
    <property type="match status" value="1"/>
</dbReference>
<evidence type="ECO:0000256" key="2">
    <source>
        <dbReference type="ARBA" id="ARBA00022692"/>
    </source>
</evidence>
<dbReference type="InterPro" id="IPR039428">
    <property type="entry name" value="NUOK/Mnh_C1-like"/>
</dbReference>
<keyword evidence="3 5" id="KW-1133">Transmembrane helix</keyword>
<keyword evidence="6" id="KW-0560">Oxidoreductase</keyword>
<comment type="catalytic activity">
    <reaction evidence="5">
        <text>a quinone + NADH + 5 H(+)(in) = a quinol + NAD(+) + 4 H(+)(out)</text>
        <dbReference type="Rhea" id="RHEA:57888"/>
        <dbReference type="ChEBI" id="CHEBI:15378"/>
        <dbReference type="ChEBI" id="CHEBI:24646"/>
        <dbReference type="ChEBI" id="CHEBI:57540"/>
        <dbReference type="ChEBI" id="CHEBI:57945"/>
        <dbReference type="ChEBI" id="CHEBI:132124"/>
    </reaction>
</comment>
<keyword evidence="5" id="KW-0813">Transport</keyword>
<dbReference type="GO" id="GO:0050136">
    <property type="term" value="F:NADH dehydrogenase (quinone) (non-electrogenic) activity"/>
    <property type="evidence" value="ECO:0007669"/>
    <property type="project" value="UniProtKB-EC"/>
</dbReference>
<organism evidence="6 7">
    <name type="scientific">Streptomyces xiangluensis</name>
    <dbReference type="NCBI Taxonomy" id="2665720"/>
    <lineage>
        <taxon>Bacteria</taxon>
        <taxon>Bacillati</taxon>
        <taxon>Actinomycetota</taxon>
        <taxon>Actinomycetes</taxon>
        <taxon>Kitasatosporales</taxon>
        <taxon>Streptomycetaceae</taxon>
        <taxon>Streptomyces</taxon>
    </lineage>
</organism>
<dbReference type="RefSeq" id="WP_386338319.1">
    <property type="nucleotide sequence ID" value="NZ_JBHSFG010000011.1"/>
</dbReference>
<evidence type="ECO:0000256" key="1">
    <source>
        <dbReference type="ARBA" id="ARBA00004141"/>
    </source>
</evidence>
<evidence type="ECO:0000313" key="6">
    <source>
        <dbReference type="EMBL" id="MFC4464132.1"/>
    </source>
</evidence>
<keyword evidence="5" id="KW-0520">NAD</keyword>
<keyword evidence="4 5" id="KW-0472">Membrane</keyword>
<feature type="transmembrane region" description="Helical" evidence="5">
    <location>
        <begin position="30"/>
        <end position="49"/>
    </location>
</feature>
<proteinExistence type="inferred from homology"/>
<dbReference type="NCBIfam" id="NF004320">
    <property type="entry name" value="PRK05715.1-2"/>
    <property type="match status" value="1"/>
</dbReference>
<protein>
    <recommendedName>
        <fullName evidence="5">NADH-quinone oxidoreductase subunit K</fullName>
        <ecNumber evidence="5">7.1.1.-</ecNumber>
    </recommendedName>
    <alternativeName>
        <fullName evidence="5">NADH dehydrogenase I subunit K</fullName>
    </alternativeName>
    <alternativeName>
        <fullName evidence="5">NDH-1 subunit K</fullName>
    </alternativeName>
</protein>
<dbReference type="HAMAP" id="MF_01456">
    <property type="entry name" value="NDH1_NuoK"/>
    <property type="match status" value="1"/>
</dbReference>
<keyword evidence="7" id="KW-1185">Reference proteome</keyword>
<name>A0ABV8YHV8_9ACTN</name>
<dbReference type="Gene3D" id="1.10.287.3510">
    <property type="match status" value="1"/>
</dbReference>
<sequence length="101" mass="10707">MTLELFLLLAAALFCIGLFGALTQQSIVMLMMGLELMLGGVILAAATAWHYIAPAATDGQVLIVLAVTAMALEMAIGFAVVTALFRSREVDMTDMAAELKE</sequence>
<comment type="subunit">
    <text evidence="5">NDH-1 is composed of 14 different subunits. Subunits NuoA, H, J, K, L, M, N constitute the membrane sector of the complex.</text>
</comment>
<keyword evidence="2 5" id="KW-0812">Transmembrane</keyword>
<dbReference type="InterPro" id="IPR001133">
    <property type="entry name" value="NADH_UbQ_OxRdtase_chain4L/K"/>
</dbReference>
<dbReference type="EMBL" id="JBHSFG010000011">
    <property type="protein sequence ID" value="MFC4464132.1"/>
    <property type="molecule type" value="Genomic_DNA"/>
</dbReference>
<dbReference type="Proteomes" id="UP001596012">
    <property type="component" value="Unassembled WGS sequence"/>
</dbReference>
<evidence type="ECO:0000256" key="3">
    <source>
        <dbReference type="ARBA" id="ARBA00022989"/>
    </source>
</evidence>
<accession>A0ABV8YHV8</accession>
<evidence type="ECO:0000313" key="7">
    <source>
        <dbReference type="Proteomes" id="UP001596012"/>
    </source>
</evidence>
<keyword evidence="5" id="KW-1278">Translocase</keyword>
<reference evidence="7" key="1">
    <citation type="journal article" date="2019" name="Int. J. Syst. Evol. Microbiol.">
        <title>The Global Catalogue of Microorganisms (GCM) 10K type strain sequencing project: providing services to taxonomists for standard genome sequencing and annotation.</title>
        <authorList>
            <consortium name="The Broad Institute Genomics Platform"/>
            <consortium name="The Broad Institute Genome Sequencing Center for Infectious Disease"/>
            <person name="Wu L."/>
            <person name="Ma J."/>
        </authorList>
    </citation>
    <scope>NUCLEOTIDE SEQUENCE [LARGE SCALE GENOMIC DNA]</scope>
    <source>
        <strain evidence="7">DT43</strain>
    </source>
</reference>
<comment type="similarity">
    <text evidence="5">Belongs to the complex I subunit 4L family.</text>
</comment>
<feature type="transmembrane region" description="Helical" evidence="5">
    <location>
        <begin position="61"/>
        <end position="85"/>
    </location>
</feature>
<comment type="function">
    <text evidence="5">NDH-1 shuttles electrons from NADH, via FMN and iron-sulfur (Fe-S) centers, to quinones in the respiratory chain. The immediate electron acceptor for the enzyme in this species is believed to be a menaquinone. Couples the redox reaction to proton translocation (for every two electrons transferred, four hydrogen ions are translocated across the cytoplasmic membrane), and thus conserves the redox energy in a proton gradient.</text>
</comment>
<comment type="caution">
    <text evidence="6">The sequence shown here is derived from an EMBL/GenBank/DDBJ whole genome shotgun (WGS) entry which is preliminary data.</text>
</comment>
<dbReference type="EC" id="7.1.1.-" evidence="5"/>
<comment type="caution">
    <text evidence="5">Lacks conserved residue(s) required for the propagation of feature annotation.</text>
</comment>
<keyword evidence="5" id="KW-0874">Quinone</keyword>
<evidence type="ECO:0000256" key="5">
    <source>
        <dbReference type="HAMAP-Rule" id="MF_01456"/>
    </source>
</evidence>
<comment type="subcellular location">
    <subcellularLocation>
        <location evidence="5">Cell membrane</location>
        <topology evidence="5">Multi-pass membrane protein</topology>
    </subcellularLocation>
    <subcellularLocation>
        <location evidence="1">Membrane</location>
        <topology evidence="1">Multi-pass membrane protein</topology>
    </subcellularLocation>
</comment>